<dbReference type="Proteomes" id="UP000319383">
    <property type="component" value="Chromosome"/>
</dbReference>
<dbReference type="OrthoDB" id="285633at2"/>
<evidence type="ECO:0008006" key="3">
    <source>
        <dbReference type="Google" id="ProtNLM"/>
    </source>
</evidence>
<dbReference type="AlphaFoldDB" id="A0A517ZRL1"/>
<evidence type="ECO:0000313" key="1">
    <source>
        <dbReference type="EMBL" id="QDU45055.1"/>
    </source>
</evidence>
<keyword evidence="2" id="KW-1185">Reference proteome</keyword>
<proteinExistence type="predicted"/>
<evidence type="ECO:0000313" key="2">
    <source>
        <dbReference type="Proteomes" id="UP000319383"/>
    </source>
</evidence>
<dbReference type="KEGG" id="sdyn:Mal52_35430"/>
<organism evidence="1 2">
    <name type="scientific">Symmachiella dynata</name>
    <dbReference type="NCBI Taxonomy" id="2527995"/>
    <lineage>
        <taxon>Bacteria</taxon>
        <taxon>Pseudomonadati</taxon>
        <taxon>Planctomycetota</taxon>
        <taxon>Planctomycetia</taxon>
        <taxon>Planctomycetales</taxon>
        <taxon>Planctomycetaceae</taxon>
        <taxon>Symmachiella</taxon>
    </lineage>
</organism>
<dbReference type="RefSeq" id="WP_145426354.1">
    <property type="nucleotide sequence ID" value="NZ_CP036270.1"/>
</dbReference>
<gene>
    <name evidence="1" type="ORF">Mal52_35430</name>
</gene>
<accession>A0A517ZRL1</accession>
<dbReference type="EMBL" id="CP036276">
    <property type="protein sequence ID" value="QDU45055.1"/>
    <property type="molecule type" value="Genomic_DNA"/>
</dbReference>
<reference evidence="1 2" key="1">
    <citation type="submission" date="2019-02" db="EMBL/GenBank/DDBJ databases">
        <title>Deep-cultivation of Planctomycetes and their phenomic and genomic characterization uncovers novel biology.</title>
        <authorList>
            <person name="Wiegand S."/>
            <person name="Jogler M."/>
            <person name="Boedeker C."/>
            <person name="Pinto D."/>
            <person name="Vollmers J."/>
            <person name="Rivas-Marin E."/>
            <person name="Kohn T."/>
            <person name="Peeters S.H."/>
            <person name="Heuer A."/>
            <person name="Rast P."/>
            <person name="Oberbeckmann S."/>
            <person name="Bunk B."/>
            <person name="Jeske O."/>
            <person name="Meyerdierks A."/>
            <person name="Storesund J.E."/>
            <person name="Kallscheuer N."/>
            <person name="Luecker S."/>
            <person name="Lage O.M."/>
            <person name="Pohl T."/>
            <person name="Merkel B.J."/>
            <person name="Hornburger P."/>
            <person name="Mueller R.-W."/>
            <person name="Bruemmer F."/>
            <person name="Labrenz M."/>
            <person name="Spormann A.M."/>
            <person name="Op den Camp H."/>
            <person name="Overmann J."/>
            <person name="Amann R."/>
            <person name="Jetten M.S.M."/>
            <person name="Mascher T."/>
            <person name="Medema M.H."/>
            <person name="Devos D.P."/>
            <person name="Kaster A.-K."/>
            <person name="Ovreas L."/>
            <person name="Rohde M."/>
            <person name="Galperin M.Y."/>
            <person name="Jogler C."/>
        </authorList>
    </citation>
    <scope>NUCLEOTIDE SEQUENCE [LARGE SCALE GENOMIC DNA]</scope>
    <source>
        <strain evidence="1 2">Mal52</strain>
    </source>
</reference>
<name>A0A517ZRL1_9PLAN</name>
<protein>
    <recommendedName>
        <fullName evidence="3">Carboxypeptidase regulatory-like domain-containing protein</fullName>
    </recommendedName>
</protein>
<sequence length="197" mass="21524">MVRQFCTTALQQPVSKPSNAASCPLLFRQKLFPPRFLSLFVVAGLLCGCGGGLSDVPPTVEVKGTVTLDSSPLTDADVVFFDGTQYTAFGKTDGTGRFTLKTRFNSEFIEPGAPAREYRVTVSKMIPPNGMSEEDYQSKKMALRTKRESGEKILESDYVPSKIESIPAKYSVASQTTLKANVKGNQENDFSFPLTSK</sequence>